<feature type="compositionally biased region" description="Pro residues" evidence="1">
    <location>
        <begin position="224"/>
        <end position="233"/>
    </location>
</feature>
<keyword evidence="3" id="KW-1185">Reference proteome</keyword>
<feature type="compositionally biased region" description="Polar residues" evidence="1">
    <location>
        <begin position="281"/>
        <end position="296"/>
    </location>
</feature>
<sequence>MNLAGDLRSAHHHTSPSHINITLTVDPHPGLRSPSAFALIICSQSETLYKPWTSPRISPGIEERIMKIRQAERPLEQYVEEFLSVCHLLFCSITPVDRCKPVTEFINHVLALSHSNFYGDVEDSILPPIREHAAAPAHHQPASSTRCSNEPAVSGLPSLPPDLHSSSLIVSPELAASTHTPAAVGTQTPATVTASSWMPAAASTRTPAAVAASTRTPPAVSTRTPPPASPPRSRPIMMASVLDPPLVSVRAADMRVAAASSASGQVTAAFPEASQVAGASPESSQAAADMQESSQAAAAFTEPSQVAAVFPEPSQAAAAFTEPELPPACPPEAGLSPARCILLWRELRLMGGGGG</sequence>
<evidence type="ECO:0000313" key="3">
    <source>
        <dbReference type="Proteomes" id="UP001529510"/>
    </source>
</evidence>
<feature type="region of interest" description="Disordered" evidence="1">
    <location>
        <begin position="203"/>
        <end position="236"/>
    </location>
</feature>
<dbReference type="EMBL" id="JAMKFB020000725">
    <property type="protein sequence ID" value="KAL0147758.1"/>
    <property type="molecule type" value="Genomic_DNA"/>
</dbReference>
<comment type="caution">
    <text evidence="2">The sequence shown here is derived from an EMBL/GenBank/DDBJ whole genome shotgun (WGS) entry which is preliminary data.</text>
</comment>
<feature type="compositionally biased region" description="Low complexity" evidence="1">
    <location>
        <begin position="203"/>
        <end position="223"/>
    </location>
</feature>
<accession>A0ABD0MC24</accession>
<evidence type="ECO:0008006" key="4">
    <source>
        <dbReference type="Google" id="ProtNLM"/>
    </source>
</evidence>
<dbReference type="AlphaFoldDB" id="A0ABD0MC24"/>
<proteinExistence type="predicted"/>
<feature type="region of interest" description="Disordered" evidence="1">
    <location>
        <begin position="280"/>
        <end position="299"/>
    </location>
</feature>
<evidence type="ECO:0000313" key="2">
    <source>
        <dbReference type="EMBL" id="KAL0147758.1"/>
    </source>
</evidence>
<dbReference type="Proteomes" id="UP001529510">
    <property type="component" value="Unassembled WGS sequence"/>
</dbReference>
<reference evidence="2 3" key="1">
    <citation type="submission" date="2024-05" db="EMBL/GenBank/DDBJ databases">
        <title>Genome sequencing and assembly of Indian major carp, Cirrhinus mrigala (Hamilton, 1822).</title>
        <authorList>
            <person name="Mohindra V."/>
            <person name="Chowdhury L.M."/>
            <person name="Lal K."/>
            <person name="Jena J.K."/>
        </authorList>
    </citation>
    <scope>NUCLEOTIDE SEQUENCE [LARGE SCALE GENOMIC DNA]</scope>
    <source>
        <strain evidence="2">CM1030</strain>
        <tissue evidence="2">Blood</tissue>
    </source>
</reference>
<name>A0ABD0MC24_CIRMR</name>
<organism evidence="2 3">
    <name type="scientific">Cirrhinus mrigala</name>
    <name type="common">Mrigala</name>
    <dbReference type="NCBI Taxonomy" id="683832"/>
    <lineage>
        <taxon>Eukaryota</taxon>
        <taxon>Metazoa</taxon>
        <taxon>Chordata</taxon>
        <taxon>Craniata</taxon>
        <taxon>Vertebrata</taxon>
        <taxon>Euteleostomi</taxon>
        <taxon>Actinopterygii</taxon>
        <taxon>Neopterygii</taxon>
        <taxon>Teleostei</taxon>
        <taxon>Ostariophysi</taxon>
        <taxon>Cypriniformes</taxon>
        <taxon>Cyprinidae</taxon>
        <taxon>Labeoninae</taxon>
        <taxon>Labeonini</taxon>
        <taxon>Cirrhinus</taxon>
    </lineage>
</organism>
<evidence type="ECO:0000256" key="1">
    <source>
        <dbReference type="SAM" id="MobiDB-lite"/>
    </source>
</evidence>
<protein>
    <recommendedName>
        <fullName evidence="4">Retrotransposon gag domain-containing protein</fullName>
    </recommendedName>
</protein>
<feature type="region of interest" description="Disordered" evidence="1">
    <location>
        <begin position="133"/>
        <end position="158"/>
    </location>
</feature>
<gene>
    <name evidence="2" type="ORF">M9458_056934</name>
</gene>